<dbReference type="AlphaFoldDB" id="R7Q3R4"/>
<dbReference type="RefSeq" id="XP_005712980.1">
    <property type="nucleotide sequence ID" value="XM_005712923.1"/>
</dbReference>
<sequence>MRIAVPSSLVSGVYTCLELLLALLTTQLITFAIRAWNVKRVYADNAKLHLTCSRLGTFFGYGLSSKKVSIAAALVFTSVVGLATVGGFSIVGRTGKHYEPFVVRNLVTKAAPDEYVDYSENHISYGDIRFSGTIFLLFQLVGCRRSSSPGPPVVYEYFNDLHDITTRLFQPEQADLNQTCITAKSGYRQRIALQESAVAVRDRDVIANCSWDRFPPSMIPLGEYAKVPVRQQDDCPYPVQEAWCLRTEGLFCAGQVTSGSTPAVVITTSERTEGDGQLRTDILLVDAPPAVENLKSVTALLGFRADITAATLWGMTLLTVKTDVSVDRFISDRKETEVNEVLLAATLGPALLILAVTGIVAFVGWIKYIALPNRGDCNHFNSLWDLVSLGLDASDVDGERGRTIRQRLTIGVHENEPQLSIREEAARTGEAWIPQEGGLQGTP</sequence>
<feature type="transmembrane region" description="Helical" evidence="1">
    <location>
        <begin position="70"/>
        <end position="91"/>
    </location>
</feature>
<evidence type="ECO:0000256" key="1">
    <source>
        <dbReference type="SAM" id="Phobius"/>
    </source>
</evidence>
<accession>R7Q3R4</accession>
<dbReference type="GeneID" id="17320687"/>
<keyword evidence="1" id="KW-0812">Transmembrane</keyword>
<keyword evidence="1" id="KW-0472">Membrane</keyword>
<dbReference type="EMBL" id="HG001635">
    <property type="protein sequence ID" value="CDF33177.1"/>
    <property type="molecule type" value="Genomic_DNA"/>
</dbReference>
<gene>
    <name evidence="2" type="ORF">CHC_T00002023001</name>
</gene>
<evidence type="ECO:0000313" key="3">
    <source>
        <dbReference type="Proteomes" id="UP000012073"/>
    </source>
</evidence>
<name>R7Q3R4_CHOCR</name>
<evidence type="ECO:0000313" key="2">
    <source>
        <dbReference type="EMBL" id="CDF33177.1"/>
    </source>
</evidence>
<dbReference type="Gramene" id="CDF33177">
    <property type="protein sequence ID" value="CDF33177"/>
    <property type="gene ID" value="CHC_T00002023001"/>
</dbReference>
<reference evidence="3" key="1">
    <citation type="journal article" date="2013" name="Proc. Natl. Acad. Sci. U.S.A.">
        <title>Genome structure and metabolic features in the red seaweed Chondrus crispus shed light on evolution of the Archaeplastida.</title>
        <authorList>
            <person name="Collen J."/>
            <person name="Porcel B."/>
            <person name="Carre W."/>
            <person name="Ball S.G."/>
            <person name="Chaparro C."/>
            <person name="Tonon T."/>
            <person name="Barbeyron T."/>
            <person name="Michel G."/>
            <person name="Noel B."/>
            <person name="Valentin K."/>
            <person name="Elias M."/>
            <person name="Artiguenave F."/>
            <person name="Arun A."/>
            <person name="Aury J.M."/>
            <person name="Barbosa-Neto J.F."/>
            <person name="Bothwell J.H."/>
            <person name="Bouget F.Y."/>
            <person name="Brillet L."/>
            <person name="Cabello-Hurtado F."/>
            <person name="Capella-Gutierrez S."/>
            <person name="Charrier B."/>
            <person name="Cladiere L."/>
            <person name="Cock J.M."/>
            <person name="Coelho S.M."/>
            <person name="Colleoni C."/>
            <person name="Czjzek M."/>
            <person name="Da Silva C."/>
            <person name="Delage L."/>
            <person name="Denoeud F."/>
            <person name="Deschamps P."/>
            <person name="Dittami S.M."/>
            <person name="Gabaldon T."/>
            <person name="Gachon C.M."/>
            <person name="Groisillier A."/>
            <person name="Herve C."/>
            <person name="Jabbari K."/>
            <person name="Katinka M."/>
            <person name="Kloareg B."/>
            <person name="Kowalczyk N."/>
            <person name="Labadie K."/>
            <person name="Leblanc C."/>
            <person name="Lopez P.J."/>
            <person name="McLachlan D.H."/>
            <person name="Meslet-Cladiere L."/>
            <person name="Moustafa A."/>
            <person name="Nehr Z."/>
            <person name="Nyvall Collen P."/>
            <person name="Panaud O."/>
            <person name="Partensky F."/>
            <person name="Poulain J."/>
            <person name="Rensing S.A."/>
            <person name="Rousvoal S."/>
            <person name="Samson G."/>
            <person name="Symeonidi A."/>
            <person name="Weissenbach J."/>
            <person name="Zambounis A."/>
            <person name="Wincker P."/>
            <person name="Boyen C."/>
        </authorList>
    </citation>
    <scope>NUCLEOTIDE SEQUENCE [LARGE SCALE GENOMIC DNA]</scope>
    <source>
        <strain evidence="3">cv. Stackhouse</strain>
    </source>
</reference>
<proteinExistence type="predicted"/>
<keyword evidence="1" id="KW-1133">Transmembrane helix</keyword>
<dbReference type="Proteomes" id="UP000012073">
    <property type="component" value="Unassembled WGS sequence"/>
</dbReference>
<dbReference type="KEGG" id="ccp:CHC_T00002023001"/>
<keyword evidence="3" id="KW-1185">Reference proteome</keyword>
<feature type="transmembrane region" description="Helical" evidence="1">
    <location>
        <begin position="12"/>
        <end position="36"/>
    </location>
</feature>
<protein>
    <submittedName>
        <fullName evidence="2">Uncharacterized protein</fullName>
    </submittedName>
</protein>
<organism evidence="2 3">
    <name type="scientific">Chondrus crispus</name>
    <name type="common">Carrageen Irish moss</name>
    <name type="synonym">Polymorpha crispa</name>
    <dbReference type="NCBI Taxonomy" id="2769"/>
    <lineage>
        <taxon>Eukaryota</taxon>
        <taxon>Rhodophyta</taxon>
        <taxon>Florideophyceae</taxon>
        <taxon>Rhodymeniophycidae</taxon>
        <taxon>Gigartinales</taxon>
        <taxon>Gigartinaceae</taxon>
        <taxon>Chondrus</taxon>
    </lineage>
</organism>
<feature type="transmembrane region" description="Helical" evidence="1">
    <location>
        <begin position="341"/>
        <end position="366"/>
    </location>
</feature>